<dbReference type="EC" id="3.1.2.6" evidence="2"/>
<dbReference type="PANTHER" id="PTHR42951:SF14">
    <property type="entry name" value="METALLO-BETA-LACTAMASE SUPERFAMILY PROTEIN"/>
    <property type="match status" value="1"/>
</dbReference>
<gene>
    <name evidence="2" type="primary">gloB_1</name>
    <name evidence="2" type="ORF">TEMA_01390</name>
</gene>
<dbReference type="GO" id="GO:0004416">
    <property type="term" value="F:hydroxyacylglutathione hydrolase activity"/>
    <property type="evidence" value="ECO:0007669"/>
    <property type="project" value="UniProtKB-EC"/>
</dbReference>
<proteinExistence type="predicted"/>
<evidence type="ECO:0000313" key="3">
    <source>
        <dbReference type="Proteomes" id="UP001235030"/>
    </source>
</evidence>
<accession>A0ABY9PW02</accession>
<evidence type="ECO:0000259" key="1">
    <source>
        <dbReference type="SMART" id="SM00849"/>
    </source>
</evidence>
<feature type="domain" description="Metallo-beta-lactamase" evidence="1">
    <location>
        <begin position="19"/>
        <end position="203"/>
    </location>
</feature>
<organism evidence="2 3">
    <name type="scientific">Terrisporobacter mayombei</name>
    <dbReference type="NCBI Taxonomy" id="1541"/>
    <lineage>
        <taxon>Bacteria</taxon>
        <taxon>Bacillati</taxon>
        <taxon>Bacillota</taxon>
        <taxon>Clostridia</taxon>
        <taxon>Peptostreptococcales</taxon>
        <taxon>Peptostreptococcaceae</taxon>
        <taxon>Terrisporobacter</taxon>
    </lineage>
</organism>
<dbReference type="Gene3D" id="3.60.15.10">
    <property type="entry name" value="Ribonuclease Z/Hydroxyacylglutathione hydrolase-like"/>
    <property type="match status" value="1"/>
</dbReference>
<keyword evidence="2" id="KW-0378">Hydrolase</keyword>
<protein>
    <submittedName>
        <fullName evidence="2">Hydroxyacylglutathione hydrolase</fullName>
        <ecNumber evidence="2">3.1.2.6</ecNumber>
    </submittedName>
</protein>
<dbReference type="Pfam" id="PF00753">
    <property type="entry name" value="Lactamase_B"/>
    <property type="match status" value="1"/>
</dbReference>
<dbReference type="RefSeq" id="WP_228106353.1">
    <property type="nucleotide sequence ID" value="NZ_CP101637.1"/>
</dbReference>
<dbReference type="InterPro" id="IPR050855">
    <property type="entry name" value="NDM-1-like"/>
</dbReference>
<dbReference type="EMBL" id="CP101637">
    <property type="protein sequence ID" value="WMT79868.1"/>
    <property type="molecule type" value="Genomic_DNA"/>
</dbReference>
<dbReference type="SMART" id="SM00849">
    <property type="entry name" value="Lactamase_B"/>
    <property type="match status" value="1"/>
</dbReference>
<name>A0ABY9PW02_9FIRM</name>
<dbReference type="SUPFAM" id="SSF56281">
    <property type="entry name" value="Metallo-hydrolase/oxidoreductase"/>
    <property type="match status" value="1"/>
</dbReference>
<dbReference type="CDD" id="cd07743">
    <property type="entry name" value="metallo-hydrolase-like_MBL-fold"/>
    <property type="match status" value="1"/>
</dbReference>
<keyword evidence="3" id="KW-1185">Reference proteome</keyword>
<dbReference type="Proteomes" id="UP001235030">
    <property type="component" value="Chromosome"/>
</dbReference>
<sequence>MYELVQVGEKTYYINCPAKIGIYKINDKDVCLIDSGNDKDAGRKINKLLNENEWSLKLIINTHSNGDHIGGNNFLQKKWNCEIISTPIENTFTSYPILEPSFLYGGYPCKELRNKFLMATASNTTGDVDNNLPKGLEYINLPGHFFQMIGIRTDDNIYFLGDCLFGENIINKYHLSFIYDVKEYLNTLDKVKNLKGKLFIPSHADTYEDITYLADININKVEDICCKICEFCEDNLIFEEILQRIFSFYNLKMDFNQYVLIGSTVRSFLSYLHDEGKIDIEFIDNKLIWKTIE</sequence>
<dbReference type="PANTHER" id="PTHR42951">
    <property type="entry name" value="METALLO-BETA-LACTAMASE DOMAIN-CONTAINING"/>
    <property type="match status" value="1"/>
</dbReference>
<dbReference type="InterPro" id="IPR036866">
    <property type="entry name" value="RibonucZ/Hydroxyglut_hydro"/>
</dbReference>
<evidence type="ECO:0000313" key="2">
    <source>
        <dbReference type="EMBL" id="WMT79868.1"/>
    </source>
</evidence>
<reference evidence="2 3" key="1">
    <citation type="submission" date="2022-07" db="EMBL/GenBank/DDBJ databases">
        <title>Genome sequence of Terrisporobacter mayombei DSM6539.</title>
        <authorList>
            <person name="Boeer T."/>
            <person name="Bengelsdorf F.R."/>
            <person name="Daniel R."/>
            <person name="Poehlein A."/>
        </authorList>
    </citation>
    <scope>NUCLEOTIDE SEQUENCE [LARGE SCALE GENOMIC DNA]</scope>
    <source>
        <strain evidence="2 3">DSM 6539</strain>
    </source>
</reference>
<dbReference type="InterPro" id="IPR001279">
    <property type="entry name" value="Metallo-B-lactamas"/>
</dbReference>